<keyword evidence="6" id="KW-0694">RNA-binding</keyword>
<evidence type="ECO:0000256" key="1">
    <source>
        <dbReference type="ARBA" id="ARBA00006620"/>
    </source>
</evidence>
<comment type="caution">
    <text evidence="8">The sequence shown here is derived from an EMBL/GenBank/DDBJ whole genome shotgun (WGS) entry which is preliminary data.</text>
</comment>
<dbReference type="GO" id="GO:0016787">
    <property type="term" value="F:hydrolase activity"/>
    <property type="evidence" value="ECO:0007669"/>
    <property type="project" value="UniProtKB-KW"/>
</dbReference>
<evidence type="ECO:0000256" key="7">
    <source>
        <dbReference type="ARBA" id="ARBA00023016"/>
    </source>
</evidence>
<dbReference type="Gene3D" id="3.30.920.30">
    <property type="entry name" value="Hypothetical protein"/>
    <property type="match status" value="1"/>
</dbReference>
<name>A0A1J5I4R2_9BACT</name>
<keyword evidence="7" id="KW-0346">Stress response</keyword>
<comment type="similarity">
    <text evidence="1">Belongs to the HicA mRNA interferase family.</text>
</comment>
<evidence type="ECO:0000256" key="2">
    <source>
        <dbReference type="ARBA" id="ARBA00022649"/>
    </source>
</evidence>
<evidence type="ECO:0008006" key="10">
    <source>
        <dbReference type="Google" id="ProtNLM"/>
    </source>
</evidence>
<dbReference type="Proteomes" id="UP000182344">
    <property type="component" value="Unassembled WGS sequence"/>
</dbReference>
<sequence>MPRLPVINHKKLEKVLKNLGFEEIRQKGSHAFFKRFSDGKTTVVPKHNGDLGKGLLRKILNEIDLSIGELEKRLRK</sequence>
<reference evidence="8 9" key="1">
    <citation type="journal article" date="2016" name="Environ. Microbiol.">
        <title>Genomic resolution of a cold subsurface aquifer community provides metabolic insights for novel microbes adapted to high CO concentrations.</title>
        <authorList>
            <person name="Probst A.J."/>
            <person name="Castelle C.J."/>
            <person name="Singh A."/>
            <person name="Brown C.T."/>
            <person name="Anantharaman K."/>
            <person name="Sharon I."/>
            <person name="Hug L.A."/>
            <person name="Burstein D."/>
            <person name="Emerson J.B."/>
            <person name="Thomas B.C."/>
            <person name="Banfield J.F."/>
        </authorList>
    </citation>
    <scope>NUCLEOTIDE SEQUENCE [LARGE SCALE GENOMIC DNA]</scope>
    <source>
        <strain evidence="8">CG2_30_35_20</strain>
    </source>
</reference>
<evidence type="ECO:0000313" key="9">
    <source>
        <dbReference type="Proteomes" id="UP000182344"/>
    </source>
</evidence>
<dbReference type="GO" id="GO:0004519">
    <property type="term" value="F:endonuclease activity"/>
    <property type="evidence" value="ECO:0007669"/>
    <property type="project" value="UniProtKB-KW"/>
</dbReference>
<evidence type="ECO:0000256" key="5">
    <source>
        <dbReference type="ARBA" id="ARBA00022801"/>
    </source>
</evidence>
<dbReference type="SUPFAM" id="SSF54786">
    <property type="entry name" value="YcfA/nrd intein domain"/>
    <property type="match status" value="1"/>
</dbReference>
<keyword evidence="4" id="KW-0255">Endonuclease</keyword>
<keyword evidence="3" id="KW-0540">Nuclease</keyword>
<evidence type="ECO:0000256" key="6">
    <source>
        <dbReference type="ARBA" id="ARBA00022884"/>
    </source>
</evidence>
<proteinExistence type="inferred from homology"/>
<organism evidence="8 9">
    <name type="scientific">Candidatus Shapirobacteria bacterium CG2_30_35_20</name>
    <dbReference type="NCBI Taxonomy" id="1805376"/>
    <lineage>
        <taxon>Bacteria</taxon>
        <taxon>Candidatus Shapironibacteriota</taxon>
    </lineage>
</organism>
<dbReference type="EMBL" id="MNZO01000020">
    <property type="protein sequence ID" value="OIP87398.1"/>
    <property type="molecule type" value="Genomic_DNA"/>
</dbReference>
<dbReference type="InterPro" id="IPR012933">
    <property type="entry name" value="HicA_mRNA_interferase"/>
</dbReference>
<keyword evidence="5" id="KW-0378">Hydrolase</keyword>
<dbReference type="InterPro" id="IPR038570">
    <property type="entry name" value="HicA_sf"/>
</dbReference>
<protein>
    <recommendedName>
        <fullName evidence="10">Addiction module toxin, HicA family</fullName>
    </recommendedName>
</protein>
<gene>
    <name evidence="8" type="ORF">AUK05_01495</name>
</gene>
<dbReference type="Pfam" id="PF07927">
    <property type="entry name" value="HicA_toxin"/>
    <property type="match status" value="1"/>
</dbReference>
<dbReference type="AlphaFoldDB" id="A0A1J5I4R2"/>
<evidence type="ECO:0000256" key="4">
    <source>
        <dbReference type="ARBA" id="ARBA00022759"/>
    </source>
</evidence>
<evidence type="ECO:0000256" key="3">
    <source>
        <dbReference type="ARBA" id="ARBA00022722"/>
    </source>
</evidence>
<dbReference type="GO" id="GO:0003729">
    <property type="term" value="F:mRNA binding"/>
    <property type="evidence" value="ECO:0007669"/>
    <property type="project" value="InterPro"/>
</dbReference>
<dbReference type="STRING" id="1805376.AUK05_01495"/>
<evidence type="ECO:0000313" key="8">
    <source>
        <dbReference type="EMBL" id="OIP87398.1"/>
    </source>
</evidence>
<keyword evidence="2" id="KW-1277">Toxin-antitoxin system</keyword>
<accession>A0A1J5I4R2</accession>